<reference evidence="2" key="2">
    <citation type="journal article" date="2023" name="IMA Fungus">
        <title>Comparative genomic study of the Penicillium genus elucidates a diverse pangenome and 15 lateral gene transfer events.</title>
        <authorList>
            <person name="Petersen C."/>
            <person name="Sorensen T."/>
            <person name="Nielsen M.R."/>
            <person name="Sondergaard T.E."/>
            <person name="Sorensen J.L."/>
            <person name="Fitzpatrick D.A."/>
            <person name="Frisvad J.C."/>
            <person name="Nielsen K.L."/>
        </authorList>
    </citation>
    <scope>NUCLEOTIDE SEQUENCE</scope>
    <source>
        <strain evidence="2">IBT 30069</strain>
    </source>
</reference>
<proteinExistence type="predicted"/>
<evidence type="ECO:0000313" key="2">
    <source>
        <dbReference type="EMBL" id="KAJ5109192.1"/>
    </source>
</evidence>
<gene>
    <name evidence="2" type="ORF">N7456_005867</name>
</gene>
<evidence type="ECO:0000313" key="3">
    <source>
        <dbReference type="Proteomes" id="UP001149165"/>
    </source>
</evidence>
<feature type="transmembrane region" description="Helical" evidence="1">
    <location>
        <begin position="20"/>
        <end position="42"/>
    </location>
</feature>
<reference evidence="2" key="1">
    <citation type="submission" date="2022-11" db="EMBL/GenBank/DDBJ databases">
        <authorList>
            <person name="Petersen C."/>
        </authorList>
    </citation>
    <scope>NUCLEOTIDE SEQUENCE</scope>
    <source>
        <strain evidence="2">IBT 30069</strain>
    </source>
</reference>
<evidence type="ECO:0000256" key="1">
    <source>
        <dbReference type="SAM" id="Phobius"/>
    </source>
</evidence>
<dbReference type="OrthoDB" id="4326871at2759"/>
<accession>A0A9W9G0X5</accession>
<comment type="caution">
    <text evidence="2">The sequence shown here is derived from an EMBL/GenBank/DDBJ whole genome shotgun (WGS) entry which is preliminary data.</text>
</comment>
<dbReference type="AlphaFoldDB" id="A0A9W9G0X5"/>
<keyword evidence="1" id="KW-1133">Transmembrane helix</keyword>
<keyword evidence="1" id="KW-0812">Transmembrane</keyword>
<keyword evidence="3" id="KW-1185">Reference proteome</keyword>
<dbReference type="EMBL" id="JAPQKH010000003">
    <property type="protein sequence ID" value="KAJ5109192.1"/>
    <property type="molecule type" value="Genomic_DNA"/>
</dbReference>
<keyword evidence="1" id="KW-0472">Membrane</keyword>
<name>A0A9W9G0X5_9EURO</name>
<dbReference type="Proteomes" id="UP001149165">
    <property type="component" value="Unassembled WGS sequence"/>
</dbReference>
<sequence>MPLVIYKRSNRTHAVLPITLKTSTSLIIALIYLQILYLVSFLSKPFWSSAREFPPYKRNIERWERSIIDIIIAIVPFSNYRSPNPSAVLQSDLLLPGHRSHNTTYSSTSHVNLDGIPLMPPKAASSAFVYPLTLPQCYPEMAIERLTPVMAMTERSELKLDLKGGGIGTGTGIATATASGSTITKPGPVVDRYGRNGDPIYDTVKKPVTVTGSVSRKNKMKILVFNLCTKFII</sequence>
<protein>
    <submittedName>
        <fullName evidence="2">Uncharacterized protein</fullName>
    </submittedName>
</protein>
<organism evidence="2 3">
    <name type="scientific">Penicillium angulare</name>
    <dbReference type="NCBI Taxonomy" id="116970"/>
    <lineage>
        <taxon>Eukaryota</taxon>
        <taxon>Fungi</taxon>
        <taxon>Dikarya</taxon>
        <taxon>Ascomycota</taxon>
        <taxon>Pezizomycotina</taxon>
        <taxon>Eurotiomycetes</taxon>
        <taxon>Eurotiomycetidae</taxon>
        <taxon>Eurotiales</taxon>
        <taxon>Aspergillaceae</taxon>
        <taxon>Penicillium</taxon>
    </lineage>
</organism>